<evidence type="ECO:0000256" key="1">
    <source>
        <dbReference type="ARBA" id="ARBA00004496"/>
    </source>
</evidence>
<dbReference type="GO" id="GO:0034605">
    <property type="term" value="P:cellular response to heat"/>
    <property type="evidence" value="ECO:0007669"/>
    <property type="project" value="UniProtKB-UniRule"/>
</dbReference>
<feature type="active site" evidence="10 12">
    <location>
        <position position="726"/>
    </location>
</feature>
<dbReference type="InterPro" id="IPR027417">
    <property type="entry name" value="P-loop_NTPase"/>
</dbReference>
<evidence type="ECO:0000256" key="8">
    <source>
        <dbReference type="ARBA" id="ARBA00023016"/>
    </source>
</evidence>
<dbReference type="Proteomes" id="UP000568106">
    <property type="component" value="Unassembled WGS sequence"/>
</dbReference>
<comment type="function">
    <text evidence="10">ATP-dependent serine protease that mediates the selective degradation of mutant and abnormal proteins as well as certain short-lived regulatory proteins. Required for cellular homeostasis and for survival from DNA damage and developmental changes induced by stress. Degrades polypeptides processively to yield small peptide fragments that are 5 to 10 amino acids long. Binds to DNA in a double-stranded, site-specific manner.</text>
</comment>
<comment type="catalytic activity">
    <reaction evidence="9 10 11 14">
        <text>Hydrolysis of proteins in presence of ATP.</text>
        <dbReference type="EC" id="3.4.21.53"/>
    </reaction>
</comment>
<keyword evidence="7 10" id="KW-0067">ATP-binding</keyword>
<dbReference type="HAMAP" id="MF_01973">
    <property type="entry name" value="lon_bact"/>
    <property type="match status" value="1"/>
</dbReference>
<keyword evidence="19" id="KW-1185">Reference proteome</keyword>
<dbReference type="AlphaFoldDB" id="A0A7W8IE66"/>
<evidence type="ECO:0000256" key="10">
    <source>
        <dbReference type="HAMAP-Rule" id="MF_01973"/>
    </source>
</evidence>
<evidence type="ECO:0000259" key="17">
    <source>
        <dbReference type="PROSITE" id="PS51787"/>
    </source>
</evidence>
<dbReference type="FunFam" id="1.20.5.5270:FF:000002">
    <property type="entry name" value="Lon protease homolog"/>
    <property type="match status" value="1"/>
</dbReference>
<evidence type="ECO:0000256" key="14">
    <source>
        <dbReference type="PROSITE-ProRule" id="PRU01122"/>
    </source>
</evidence>
<dbReference type="CDD" id="cd19500">
    <property type="entry name" value="RecA-like_Lon"/>
    <property type="match status" value="1"/>
</dbReference>
<dbReference type="GO" id="GO:0005737">
    <property type="term" value="C:cytoplasm"/>
    <property type="evidence" value="ECO:0007669"/>
    <property type="project" value="UniProtKB-SubCell"/>
</dbReference>
<dbReference type="Pfam" id="PF02190">
    <property type="entry name" value="LON_substr_bdg"/>
    <property type="match status" value="1"/>
</dbReference>
<dbReference type="Gene3D" id="2.30.130.40">
    <property type="entry name" value="LON domain-like"/>
    <property type="match status" value="1"/>
</dbReference>
<comment type="similarity">
    <text evidence="10 11 14 15">Belongs to the peptidase S16 family.</text>
</comment>
<feature type="domain" description="Lon proteolytic" evidence="16">
    <location>
        <begin position="596"/>
        <end position="777"/>
    </location>
</feature>
<evidence type="ECO:0000313" key="18">
    <source>
        <dbReference type="EMBL" id="MBB5315528.1"/>
    </source>
</evidence>
<evidence type="ECO:0000256" key="15">
    <source>
        <dbReference type="RuleBase" id="RU000591"/>
    </source>
</evidence>
<evidence type="ECO:0000256" key="4">
    <source>
        <dbReference type="ARBA" id="ARBA00022741"/>
    </source>
</evidence>
<dbReference type="InterPro" id="IPR014721">
    <property type="entry name" value="Ribsml_uS5_D2-typ_fold_subgr"/>
</dbReference>
<evidence type="ECO:0000256" key="5">
    <source>
        <dbReference type="ARBA" id="ARBA00022801"/>
    </source>
</evidence>
<comment type="subunit">
    <text evidence="10 11">Homohexamer. Organized in a ring with a central cavity.</text>
</comment>
<accession>A0A7W8IE66</accession>
<dbReference type="PIRSF" id="PIRSF001174">
    <property type="entry name" value="Lon_proteas"/>
    <property type="match status" value="1"/>
</dbReference>
<keyword evidence="4 10" id="KW-0547">Nucleotide-binding</keyword>
<dbReference type="SUPFAM" id="SSF88697">
    <property type="entry name" value="PUA domain-like"/>
    <property type="match status" value="1"/>
</dbReference>
<dbReference type="InterPro" id="IPR054594">
    <property type="entry name" value="Lon_lid"/>
</dbReference>
<evidence type="ECO:0000256" key="7">
    <source>
        <dbReference type="ARBA" id="ARBA00022840"/>
    </source>
</evidence>
<comment type="subcellular location">
    <subcellularLocation>
        <location evidence="1 10 11">Cytoplasm</location>
    </subcellularLocation>
</comment>
<sequence length="808" mass="90061">MTNQPKKALSGDVRKLPMMPIRDMVIFPHMMTPFVVGRESSVRALEEALSGDRKIFLATQHDASVDEPNADDIYETGTIGNIVQSVKMPDGNIKVLVEGVERAHATEINDVDGFFVATVRTGQTQLEMTPQVEQLMQRVHSLFEQYVKLQQSLNYETMAASVRADEPAKLADTIAANLQLSIEEKQQLLEVFDPENRLTKVADVLDVAIEKLNMDRTIQSRVKRQMEKAQKEYYLNEKIKAIQKELGRGEKSEFDELKKKIEAAGMPKDVLEKSLQELKKLEAMPPMSAESTVSRNYLDWLLAVPWKKRSKEIRSIEHAEQILNEDHYGLEKIKERILEFLAVRQLVKNPKGSILCFVGPPGVGKTSLGMSIAKATGRKFVRMSLGGVRDEAEIRGHRRTYIGALPGQIIQSMKKAGTKNPVFMLDEIDKMASDFRGDPASALLEVLDPEQNTSFQDHYLDVEYDLSQVLFVATANVLHTIPGPLQDRMEILRLHGYTEIEKLEIAKQYLVKKQREGTGLTEEQIVFEDDALRQIIRGYTREAGVRNLEREIGNVCRKVARRVVKNGAEHRETITGQNIGDILGVAKFRDSQVHEKSEVGLVTGLAWTEMGGTILQTEVQVLDGKGKMTATGQLGDVMQESAQAALTYIRSRSHHLGLAKDFYKNVDIHVHVPEGAIPKDGPSAGITLATGLASALTKIKVRRDIAMTGEITLRGKVLPIGGLKEKLLAAHRAGIFEAILPEENRKDMADLPELLKTSMKLHFVEEMDQVLKLALEGNLPELQEETPEALASVIPAAGIEIPQPVAHQ</sequence>
<dbReference type="SUPFAM" id="SSF52540">
    <property type="entry name" value="P-loop containing nucleoside triphosphate hydrolases"/>
    <property type="match status" value="1"/>
</dbReference>
<dbReference type="Pfam" id="PF22667">
    <property type="entry name" value="Lon_lid"/>
    <property type="match status" value="1"/>
</dbReference>
<dbReference type="InterPro" id="IPR027543">
    <property type="entry name" value="Lon_bac"/>
</dbReference>
<evidence type="ECO:0000256" key="9">
    <source>
        <dbReference type="ARBA" id="ARBA00050665"/>
    </source>
</evidence>
<dbReference type="Gene3D" id="3.40.50.300">
    <property type="entry name" value="P-loop containing nucleotide triphosphate hydrolases"/>
    <property type="match status" value="1"/>
</dbReference>
<evidence type="ECO:0000256" key="2">
    <source>
        <dbReference type="ARBA" id="ARBA00022490"/>
    </source>
</evidence>
<dbReference type="Pfam" id="PF05362">
    <property type="entry name" value="Lon_C"/>
    <property type="match status" value="1"/>
</dbReference>
<dbReference type="EC" id="3.4.21.53" evidence="10 11"/>
<evidence type="ECO:0000256" key="3">
    <source>
        <dbReference type="ARBA" id="ARBA00022670"/>
    </source>
</evidence>
<dbReference type="PROSITE" id="PS01046">
    <property type="entry name" value="LON_SER"/>
    <property type="match status" value="1"/>
</dbReference>
<dbReference type="NCBIfam" id="NF008053">
    <property type="entry name" value="PRK10787.1"/>
    <property type="match status" value="1"/>
</dbReference>
<dbReference type="GO" id="GO:0004176">
    <property type="term" value="F:ATP-dependent peptidase activity"/>
    <property type="evidence" value="ECO:0007669"/>
    <property type="project" value="UniProtKB-UniRule"/>
</dbReference>
<keyword evidence="3 10" id="KW-0645">Protease</keyword>
<keyword evidence="2 10" id="KW-0963">Cytoplasm</keyword>
<dbReference type="PANTHER" id="PTHR10046">
    <property type="entry name" value="ATP DEPENDENT LON PROTEASE FAMILY MEMBER"/>
    <property type="match status" value="1"/>
</dbReference>
<evidence type="ECO:0000256" key="13">
    <source>
        <dbReference type="PIRSR" id="PIRSR001174-2"/>
    </source>
</evidence>
<dbReference type="InterPro" id="IPR003959">
    <property type="entry name" value="ATPase_AAA_core"/>
</dbReference>
<feature type="active site" evidence="10 12">
    <location>
        <position position="683"/>
    </location>
</feature>
<dbReference type="SUPFAM" id="SSF54211">
    <property type="entry name" value="Ribosomal protein S5 domain 2-like"/>
    <property type="match status" value="1"/>
</dbReference>
<name>A0A7W8IE66_9BACT</name>
<dbReference type="SMART" id="SM00382">
    <property type="entry name" value="AAA"/>
    <property type="match status" value="1"/>
</dbReference>
<evidence type="ECO:0000259" key="16">
    <source>
        <dbReference type="PROSITE" id="PS51786"/>
    </source>
</evidence>
<keyword evidence="8 10" id="KW-0346">Stress response</keyword>
<reference evidence="18" key="1">
    <citation type="submission" date="2020-08" db="EMBL/GenBank/DDBJ databases">
        <title>Genomic Encyclopedia of Type Strains, Phase IV (KMG-V): Genome sequencing to study the core and pangenomes of soil and plant-associated prokaryotes.</title>
        <authorList>
            <person name="Whitman W."/>
        </authorList>
    </citation>
    <scope>NUCLEOTIDE SEQUENCE [LARGE SCALE GENOMIC DNA]</scope>
    <source>
        <strain evidence="18">M8UP27</strain>
    </source>
</reference>
<proteinExistence type="evidence at transcript level"/>
<dbReference type="InterPro" id="IPR003593">
    <property type="entry name" value="AAA+_ATPase"/>
</dbReference>
<dbReference type="GO" id="GO:0006515">
    <property type="term" value="P:protein quality control for misfolded or incompletely synthesized proteins"/>
    <property type="evidence" value="ECO:0007669"/>
    <property type="project" value="UniProtKB-UniRule"/>
</dbReference>
<dbReference type="InterPro" id="IPR004815">
    <property type="entry name" value="Lon_bac/euk-typ"/>
</dbReference>
<dbReference type="InterPro" id="IPR027065">
    <property type="entry name" value="Lon_Prtase"/>
</dbReference>
<dbReference type="EMBL" id="JACHDY010000001">
    <property type="protein sequence ID" value="MBB5315528.1"/>
    <property type="molecule type" value="Genomic_DNA"/>
</dbReference>
<dbReference type="PROSITE" id="PS51786">
    <property type="entry name" value="LON_PROTEOLYTIC"/>
    <property type="match status" value="1"/>
</dbReference>
<dbReference type="Pfam" id="PF00004">
    <property type="entry name" value="AAA"/>
    <property type="match status" value="1"/>
</dbReference>
<dbReference type="Gene3D" id="1.20.5.5270">
    <property type="match status" value="1"/>
</dbReference>
<dbReference type="SMART" id="SM00464">
    <property type="entry name" value="LON"/>
    <property type="match status" value="1"/>
</dbReference>
<evidence type="ECO:0000256" key="6">
    <source>
        <dbReference type="ARBA" id="ARBA00022825"/>
    </source>
</evidence>
<feature type="binding site" evidence="10 13">
    <location>
        <begin position="359"/>
        <end position="366"/>
    </location>
    <ligand>
        <name>ATP</name>
        <dbReference type="ChEBI" id="CHEBI:30616"/>
    </ligand>
</feature>
<evidence type="ECO:0000256" key="11">
    <source>
        <dbReference type="PIRNR" id="PIRNR001174"/>
    </source>
</evidence>
<dbReference type="InterPro" id="IPR020568">
    <property type="entry name" value="Ribosomal_Su5_D2-typ_SF"/>
</dbReference>
<evidence type="ECO:0000256" key="12">
    <source>
        <dbReference type="PIRSR" id="PIRSR001174-1"/>
    </source>
</evidence>
<dbReference type="GO" id="GO:0004252">
    <property type="term" value="F:serine-type endopeptidase activity"/>
    <property type="evidence" value="ECO:0007669"/>
    <property type="project" value="UniProtKB-UniRule"/>
</dbReference>
<comment type="induction">
    <text evidence="10">By heat shock.</text>
</comment>
<dbReference type="GO" id="GO:0043565">
    <property type="term" value="F:sequence-specific DNA binding"/>
    <property type="evidence" value="ECO:0007669"/>
    <property type="project" value="UniProtKB-UniRule"/>
</dbReference>
<keyword evidence="5 10" id="KW-0378">Hydrolase</keyword>
<dbReference type="Gene3D" id="1.10.8.60">
    <property type="match status" value="1"/>
</dbReference>
<dbReference type="FunFam" id="3.40.50.300:FF:000021">
    <property type="entry name" value="Lon protease homolog"/>
    <property type="match status" value="1"/>
</dbReference>
<dbReference type="PRINTS" id="PR00830">
    <property type="entry name" value="ENDOLAPTASE"/>
</dbReference>
<organism evidence="18 19">
    <name type="scientific">Tunturiibacter empetritectus</name>
    <dbReference type="NCBI Taxonomy" id="3069691"/>
    <lineage>
        <taxon>Bacteria</taxon>
        <taxon>Pseudomonadati</taxon>
        <taxon>Acidobacteriota</taxon>
        <taxon>Terriglobia</taxon>
        <taxon>Terriglobales</taxon>
        <taxon>Acidobacteriaceae</taxon>
        <taxon>Tunturiibacter</taxon>
    </lineage>
</organism>
<dbReference type="InterPro" id="IPR046336">
    <property type="entry name" value="Lon_prtase_N_sf"/>
</dbReference>
<dbReference type="NCBIfam" id="TIGR00763">
    <property type="entry name" value="lon"/>
    <property type="match status" value="1"/>
</dbReference>
<dbReference type="InterPro" id="IPR008268">
    <property type="entry name" value="Peptidase_S16_AS"/>
</dbReference>
<feature type="domain" description="Lon N-terminal" evidence="17">
    <location>
        <begin position="16"/>
        <end position="209"/>
    </location>
</feature>
<dbReference type="InterPro" id="IPR008269">
    <property type="entry name" value="Lon_proteolytic"/>
</dbReference>
<comment type="caution">
    <text evidence="18">The sequence shown here is derived from an EMBL/GenBank/DDBJ whole genome shotgun (WGS) entry which is preliminary data.</text>
</comment>
<gene>
    <name evidence="10" type="primary">lon</name>
    <name evidence="18" type="ORF">HDF09_000178</name>
</gene>
<evidence type="ECO:0000313" key="19">
    <source>
        <dbReference type="Proteomes" id="UP000568106"/>
    </source>
</evidence>
<dbReference type="InterPro" id="IPR003111">
    <property type="entry name" value="Lon_prtase_N"/>
</dbReference>
<dbReference type="InterPro" id="IPR015947">
    <property type="entry name" value="PUA-like_sf"/>
</dbReference>
<dbReference type="Gene3D" id="3.30.230.10">
    <property type="match status" value="1"/>
</dbReference>
<keyword evidence="6 10" id="KW-0720">Serine protease</keyword>
<dbReference type="PROSITE" id="PS51787">
    <property type="entry name" value="LON_N"/>
    <property type="match status" value="1"/>
</dbReference>
<dbReference type="GO" id="GO:0005524">
    <property type="term" value="F:ATP binding"/>
    <property type="evidence" value="ECO:0007669"/>
    <property type="project" value="UniProtKB-UniRule"/>
</dbReference>
<protein>
    <recommendedName>
        <fullName evidence="10 11">Lon protease</fullName>
        <ecNumber evidence="10 11">3.4.21.53</ecNumber>
    </recommendedName>
    <alternativeName>
        <fullName evidence="10">ATP-dependent protease La</fullName>
    </alternativeName>
</protein>
<dbReference type="Gene3D" id="1.20.58.1480">
    <property type="match status" value="1"/>
</dbReference>
<dbReference type="GO" id="GO:0016887">
    <property type="term" value="F:ATP hydrolysis activity"/>
    <property type="evidence" value="ECO:0007669"/>
    <property type="project" value="UniProtKB-UniRule"/>
</dbReference>